<evidence type="ECO:0000313" key="2">
    <source>
        <dbReference type="Proteomes" id="UP000712713"/>
    </source>
</evidence>
<organism evidence="1 2">
    <name type="scientific">Tessaracoccus flavescens</name>
    <dbReference type="NCBI Taxonomy" id="399497"/>
    <lineage>
        <taxon>Bacteria</taxon>
        <taxon>Bacillati</taxon>
        <taxon>Actinomycetota</taxon>
        <taxon>Actinomycetes</taxon>
        <taxon>Propionibacteriales</taxon>
        <taxon>Propionibacteriaceae</taxon>
        <taxon>Tessaracoccus</taxon>
    </lineage>
</organism>
<reference evidence="1" key="1">
    <citation type="journal article" date="2021" name="PeerJ">
        <title>Extensive microbial diversity within the chicken gut microbiome revealed by metagenomics and culture.</title>
        <authorList>
            <person name="Gilroy R."/>
            <person name="Ravi A."/>
            <person name="Getino M."/>
            <person name="Pursley I."/>
            <person name="Horton D.L."/>
            <person name="Alikhan N.F."/>
            <person name="Baker D."/>
            <person name="Gharbi K."/>
            <person name="Hall N."/>
            <person name="Watson M."/>
            <person name="Adriaenssens E.M."/>
            <person name="Foster-Nyarko E."/>
            <person name="Jarju S."/>
            <person name="Secka A."/>
            <person name="Antonio M."/>
            <person name="Oren A."/>
            <person name="Chaudhuri R.R."/>
            <person name="La Ragione R."/>
            <person name="Hildebrand F."/>
            <person name="Pallen M.J."/>
        </authorList>
    </citation>
    <scope>NUCLEOTIDE SEQUENCE</scope>
    <source>
        <strain evidence="1">ChiGjej3B3-7470</strain>
    </source>
</reference>
<gene>
    <name evidence="1" type="ORF">K8V15_11865</name>
</gene>
<sequence length="45" mass="4701">MSTVAARQAVATACVGVDSIRADGGLKPVPPLPSKLVEYFDGWQV</sequence>
<evidence type="ECO:0000313" key="1">
    <source>
        <dbReference type="EMBL" id="HJE52650.1"/>
    </source>
</evidence>
<protein>
    <submittedName>
        <fullName evidence="1">Uncharacterized protein</fullName>
    </submittedName>
</protein>
<dbReference type="EMBL" id="DYZF01000294">
    <property type="protein sequence ID" value="HJE52650.1"/>
    <property type="molecule type" value="Genomic_DNA"/>
</dbReference>
<proteinExistence type="predicted"/>
<dbReference type="AlphaFoldDB" id="A0A921ERW1"/>
<dbReference type="Proteomes" id="UP000712713">
    <property type="component" value="Unassembled WGS sequence"/>
</dbReference>
<reference evidence="1" key="2">
    <citation type="submission" date="2021-09" db="EMBL/GenBank/DDBJ databases">
        <authorList>
            <person name="Gilroy R."/>
        </authorList>
    </citation>
    <scope>NUCLEOTIDE SEQUENCE</scope>
    <source>
        <strain evidence="1">ChiGjej3B3-7470</strain>
    </source>
</reference>
<name>A0A921ERW1_9ACTN</name>
<comment type="caution">
    <text evidence="1">The sequence shown here is derived from an EMBL/GenBank/DDBJ whole genome shotgun (WGS) entry which is preliminary data.</text>
</comment>
<accession>A0A921ERW1</accession>